<accession>A0A453DH89</accession>
<name>A0A453DH89_AEGTS</name>
<organism evidence="3 4">
    <name type="scientific">Aegilops tauschii subsp. strangulata</name>
    <name type="common">Goatgrass</name>
    <dbReference type="NCBI Taxonomy" id="200361"/>
    <lineage>
        <taxon>Eukaryota</taxon>
        <taxon>Viridiplantae</taxon>
        <taxon>Streptophyta</taxon>
        <taxon>Embryophyta</taxon>
        <taxon>Tracheophyta</taxon>
        <taxon>Spermatophyta</taxon>
        <taxon>Magnoliopsida</taxon>
        <taxon>Liliopsida</taxon>
        <taxon>Poales</taxon>
        <taxon>Poaceae</taxon>
        <taxon>BOP clade</taxon>
        <taxon>Pooideae</taxon>
        <taxon>Triticodae</taxon>
        <taxon>Triticeae</taxon>
        <taxon>Triticinae</taxon>
        <taxon>Aegilops</taxon>
    </lineage>
</organism>
<dbReference type="AlphaFoldDB" id="A0A453DH89"/>
<evidence type="ECO:0000313" key="4">
    <source>
        <dbReference type="Proteomes" id="UP000015105"/>
    </source>
</evidence>
<dbReference type="PROSITE" id="PS50088">
    <property type="entry name" value="ANK_REPEAT"/>
    <property type="match status" value="1"/>
</dbReference>
<dbReference type="GO" id="GO:0000062">
    <property type="term" value="F:fatty-acyl-CoA binding"/>
    <property type="evidence" value="ECO:0007669"/>
    <property type="project" value="TreeGrafter"/>
</dbReference>
<reference evidence="3" key="5">
    <citation type="journal article" date="2021" name="G3 (Bethesda)">
        <title>Aegilops tauschii genome assembly Aet v5.0 features greater sequence contiguity and improved annotation.</title>
        <authorList>
            <person name="Wang L."/>
            <person name="Zhu T."/>
            <person name="Rodriguez J.C."/>
            <person name="Deal K.R."/>
            <person name="Dubcovsky J."/>
            <person name="McGuire P.E."/>
            <person name="Lux T."/>
            <person name="Spannagl M."/>
            <person name="Mayer K.F.X."/>
            <person name="Baldrich P."/>
            <person name="Meyers B.C."/>
            <person name="Huo N."/>
            <person name="Gu Y.Q."/>
            <person name="Zhou H."/>
            <person name="Devos K.M."/>
            <person name="Bennetzen J.L."/>
            <person name="Unver T."/>
            <person name="Budak H."/>
            <person name="Gulick P.J."/>
            <person name="Galiba G."/>
            <person name="Kalapos B."/>
            <person name="Nelson D.R."/>
            <person name="Li P."/>
            <person name="You F.M."/>
            <person name="Luo M.C."/>
            <person name="Dvorak J."/>
        </authorList>
    </citation>
    <scope>NUCLEOTIDE SEQUENCE [LARGE SCALE GENOMIC DNA]</scope>
    <source>
        <strain evidence="3">cv. AL8/78</strain>
    </source>
</reference>
<evidence type="ECO:0000256" key="1">
    <source>
        <dbReference type="ARBA" id="ARBA00023121"/>
    </source>
</evidence>
<protein>
    <submittedName>
        <fullName evidence="3">Uncharacterized protein</fullName>
    </submittedName>
</protein>
<keyword evidence="2" id="KW-0040">ANK repeat</keyword>
<keyword evidence="1" id="KW-0446">Lipid-binding</keyword>
<reference evidence="3" key="4">
    <citation type="submission" date="2019-03" db="UniProtKB">
        <authorList>
            <consortium name="EnsemblPlants"/>
        </authorList>
    </citation>
    <scope>IDENTIFICATION</scope>
</reference>
<reference evidence="4" key="2">
    <citation type="journal article" date="2017" name="Nat. Plants">
        <title>The Aegilops tauschii genome reveals multiple impacts of transposons.</title>
        <authorList>
            <person name="Zhao G."/>
            <person name="Zou C."/>
            <person name="Li K."/>
            <person name="Wang K."/>
            <person name="Li T."/>
            <person name="Gao L."/>
            <person name="Zhang X."/>
            <person name="Wang H."/>
            <person name="Yang Z."/>
            <person name="Liu X."/>
            <person name="Jiang W."/>
            <person name="Mao L."/>
            <person name="Kong X."/>
            <person name="Jiao Y."/>
            <person name="Jia J."/>
        </authorList>
    </citation>
    <scope>NUCLEOTIDE SEQUENCE [LARGE SCALE GENOMIC DNA]</scope>
    <source>
        <strain evidence="4">cv. AL8/78</strain>
    </source>
</reference>
<proteinExistence type="predicted"/>
<dbReference type="Proteomes" id="UP000015105">
    <property type="component" value="Chromosome 2D"/>
</dbReference>
<dbReference type="PROSITE" id="PS50297">
    <property type="entry name" value="ANK_REP_REGION"/>
    <property type="match status" value="1"/>
</dbReference>
<feature type="repeat" description="ANK" evidence="2">
    <location>
        <begin position="30"/>
        <end position="62"/>
    </location>
</feature>
<dbReference type="Pfam" id="PF13857">
    <property type="entry name" value="Ank_5"/>
    <property type="match status" value="1"/>
</dbReference>
<dbReference type="InterPro" id="IPR002110">
    <property type="entry name" value="Ankyrin_rpt"/>
</dbReference>
<dbReference type="PANTHER" id="PTHR24119:SF0">
    <property type="entry name" value="ACYL-COA-BINDING DOMAIN-CONTAINING PROTEIN 6"/>
    <property type="match status" value="1"/>
</dbReference>
<reference evidence="4" key="1">
    <citation type="journal article" date="2014" name="Science">
        <title>Ancient hybridizations among the ancestral genomes of bread wheat.</title>
        <authorList>
            <consortium name="International Wheat Genome Sequencing Consortium,"/>
            <person name="Marcussen T."/>
            <person name="Sandve S.R."/>
            <person name="Heier L."/>
            <person name="Spannagl M."/>
            <person name="Pfeifer M."/>
            <person name="Jakobsen K.S."/>
            <person name="Wulff B.B."/>
            <person name="Steuernagel B."/>
            <person name="Mayer K.F."/>
            <person name="Olsen O.A."/>
        </authorList>
    </citation>
    <scope>NUCLEOTIDE SEQUENCE [LARGE SCALE GENOMIC DNA]</scope>
    <source>
        <strain evidence="4">cv. AL8/78</strain>
    </source>
</reference>
<keyword evidence="4" id="KW-1185">Reference proteome</keyword>
<reference evidence="3" key="3">
    <citation type="journal article" date="2017" name="Nature">
        <title>Genome sequence of the progenitor of the wheat D genome Aegilops tauschii.</title>
        <authorList>
            <person name="Luo M.C."/>
            <person name="Gu Y.Q."/>
            <person name="Puiu D."/>
            <person name="Wang H."/>
            <person name="Twardziok S.O."/>
            <person name="Deal K.R."/>
            <person name="Huo N."/>
            <person name="Zhu T."/>
            <person name="Wang L."/>
            <person name="Wang Y."/>
            <person name="McGuire P.E."/>
            <person name="Liu S."/>
            <person name="Long H."/>
            <person name="Ramasamy R.K."/>
            <person name="Rodriguez J.C."/>
            <person name="Van S.L."/>
            <person name="Yuan L."/>
            <person name="Wang Z."/>
            <person name="Xia Z."/>
            <person name="Xiao L."/>
            <person name="Anderson O.D."/>
            <person name="Ouyang S."/>
            <person name="Liang Y."/>
            <person name="Zimin A.V."/>
            <person name="Pertea G."/>
            <person name="Qi P."/>
            <person name="Bennetzen J.L."/>
            <person name="Dai X."/>
            <person name="Dawson M.W."/>
            <person name="Muller H.G."/>
            <person name="Kugler K."/>
            <person name="Rivarola-Duarte L."/>
            <person name="Spannagl M."/>
            <person name="Mayer K.F.X."/>
            <person name="Lu F.H."/>
            <person name="Bevan M.W."/>
            <person name="Leroy P."/>
            <person name="Li P."/>
            <person name="You F.M."/>
            <person name="Sun Q."/>
            <person name="Liu Z."/>
            <person name="Lyons E."/>
            <person name="Wicker T."/>
            <person name="Salzberg S.L."/>
            <person name="Devos K.M."/>
            <person name="Dvorak J."/>
        </authorList>
    </citation>
    <scope>NUCLEOTIDE SEQUENCE [LARGE SCALE GENOMIC DNA]</scope>
    <source>
        <strain evidence="3">cv. AL8/78</strain>
    </source>
</reference>
<sequence>ISVVQLQCAEANLLRPSDTETLSLHIQDNEGQTALHYAVLCEREDIAELLVKHHADLQIKDGDGNTAQDLCSSAWPFMKPAN</sequence>
<dbReference type="SUPFAM" id="SSF48403">
    <property type="entry name" value="Ankyrin repeat"/>
    <property type="match status" value="1"/>
</dbReference>
<dbReference type="Gene3D" id="1.25.40.20">
    <property type="entry name" value="Ankyrin repeat-containing domain"/>
    <property type="match status" value="1"/>
</dbReference>
<dbReference type="PANTHER" id="PTHR24119">
    <property type="entry name" value="ACYL-COA-BINDING DOMAIN-CONTAINING PROTEIN 6"/>
    <property type="match status" value="1"/>
</dbReference>
<dbReference type="InterPro" id="IPR036770">
    <property type="entry name" value="Ankyrin_rpt-contain_sf"/>
</dbReference>
<dbReference type="Gramene" id="AET2Gv21239900.9">
    <property type="protein sequence ID" value="AET2Gv21239900.9"/>
    <property type="gene ID" value="AET2Gv21239900"/>
</dbReference>
<dbReference type="EnsemblPlants" id="AET2Gv21239900.9">
    <property type="protein sequence ID" value="AET2Gv21239900.9"/>
    <property type="gene ID" value="AET2Gv21239900"/>
</dbReference>
<dbReference type="SMART" id="SM00248">
    <property type="entry name" value="ANK"/>
    <property type="match status" value="1"/>
</dbReference>
<evidence type="ECO:0000313" key="3">
    <source>
        <dbReference type="EnsemblPlants" id="AET2Gv21239900.9"/>
    </source>
</evidence>
<evidence type="ECO:0000256" key="2">
    <source>
        <dbReference type="PROSITE-ProRule" id="PRU00023"/>
    </source>
</evidence>